<dbReference type="AlphaFoldDB" id="A0A2H4SUS7"/>
<protein>
    <submittedName>
        <fullName evidence="2">Uncharacterized protein</fullName>
    </submittedName>
</protein>
<keyword evidence="1" id="KW-0732">Signal</keyword>
<feature type="chain" id="PRO_5014194077" evidence="1">
    <location>
        <begin position="23"/>
        <end position="517"/>
    </location>
</feature>
<reference evidence="2 3" key="1">
    <citation type="journal article" date="2017" name="BMC Genomics">
        <title>Chromosome level assembly and secondary metabolite potential of the parasitic fungus Cordyceps militaris.</title>
        <authorList>
            <person name="Kramer G.J."/>
            <person name="Nodwell J.R."/>
        </authorList>
    </citation>
    <scope>NUCLEOTIDE SEQUENCE [LARGE SCALE GENOMIC DNA]</scope>
    <source>
        <strain evidence="2 3">ATCC 34164</strain>
    </source>
</reference>
<evidence type="ECO:0000256" key="1">
    <source>
        <dbReference type="SAM" id="SignalP"/>
    </source>
</evidence>
<dbReference type="InterPro" id="IPR038921">
    <property type="entry name" value="YOR389W-like"/>
</dbReference>
<evidence type="ECO:0000313" key="2">
    <source>
        <dbReference type="EMBL" id="ATY66865.1"/>
    </source>
</evidence>
<dbReference type="PANTHER" id="PTHR35204:SF1">
    <property type="entry name" value="ENTEROTOXIN"/>
    <property type="match status" value="1"/>
</dbReference>
<proteinExistence type="predicted"/>
<dbReference type="PANTHER" id="PTHR35204">
    <property type="entry name" value="YALI0A21131P"/>
    <property type="match status" value="1"/>
</dbReference>
<name>A0A2H4SUS7_CORMI</name>
<dbReference type="VEuPathDB" id="FungiDB:CCM_01914"/>
<dbReference type="VEuPathDB" id="FungiDB:A9K55_000489"/>
<gene>
    <name evidence="2" type="ORF">A9K55_000489</name>
</gene>
<sequence length="517" mass="56427">MHCRTALSFLACSATPLAAATAVPFGPGKTHAENNAHSIFNSIHSAGRQWGSSINHNGFALIPGLIPRGSVFYHAAATPTWLAKGPARLEFEPEAAEAFAADWFDGCRSPGDGEAFPGDRPKGPGYVHTYRNRRDLKVLLADGLSAGQTSYGTLDTQDVVLLENATLAGDACEADRHRAQALCDVVQPWGYDGVVRAGLGFELLLCNVTGTIWQMKVKRALSADHKIGDGGLHMAQWVRAAAQRYDGLGARLKLDFSSMVSGLFYAMNTTNPDPAHPEMKRLAASPLAHLRVMKHRVGEIARADFQTFLIDWRYIVDTIVERFAERLVAMADPHVDDAAFVDEIEAAALTYIDATALESEGDAIDKSIKDCMDHYLYPALPFSQRWNEADHMLYHAVITVLSDVCTTLIRGWSDLVHASSAAHMSSHAQQRAALDGVKAQVKELTTRLAWTTWRRTRACAVSQAEMVAMWPYGDAEDYKHPGCRARSQLGTGRTGYWGGSRLDVTGEASLTSPSEEL</sequence>
<organism evidence="2 3">
    <name type="scientific">Cordyceps militaris</name>
    <name type="common">Caterpillar fungus</name>
    <name type="synonym">Clavaria militaris</name>
    <dbReference type="NCBI Taxonomy" id="73501"/>
    <lineage>
        <taxon>Eukaryota</taxon>
        <taxon>Fungi</taxon>
        <taxon>Dikarya</taxon>
        <taxon>Ascomycota</taxon>
        <taxon>Pezizomycotina</taxon>
        <taxon>Sordariomycetes</taxon>
        <taxon>Hypocreomycetidae</taxon>
        <taxon>Hypocreales</taxon>
        <taxon>Cordycipitaceae</taxon>
        <taxon>Cordyceps</taxon>
    </lineage>
</organism>
<accession>A0A2H4SUS7</accession>
<dbReference type="EMBL" id="CP023327">
    <property type="protein sequence ID" value="ATY66865.1"/>
    <property type="molecule type" value="Genomic_DNA"/>
</dbReference>
<dbReference type="OrthoDB" id="10261782at2759"/>
<dbReference type="Proteomes" id="UP000323067">
    <property type="component" value="Chromosome ii"/>
</dbReference>
<evidence type="ECO:0000313" key="3">
    <source>
        <dbReference type="Proteomes" id="UP000323067"/>
    </source>
</evidence>
<feature type="signal peptide" evidence="1">
    <location>
        <begin position="1"/>
        <end position="22"/>
    </location>
</feature>